<keyword evidence="3" id="KW-1185">Reference proteome</keyword>
<accession>A0A0J8B788</accession>
<gene>
    <name evidence="2" type="ORF">BVRB_004570</name>
</gene>
<evidence type="ECO:0000313" key="2">
    <source>
        <dbReference type="EMBL" id="KMS95833.1"/>
    </source>
</evidence>
<evidence type="ECO:0000313" key="3">
    <source>
        <dbReference type="Proteomes" id="UP000035740"/>
    </source>
</evidence>
<protein>
    <submittedName>
        <fullName evidence="2">Uncharacterized protein</fullName>
    </submittedName>
</protein>
<evidence type="ECO:0000256" key="1">
    <source>
        <dbReference type="SAM" id="MobiDB-lite"/>
    </source>
</evidence>
<sequence length="317" mass="34322">MAKKRKEPSPSEDNLASDPEDEASDAEKIRRENERGRTVLAKVGKAIQDGTKIPVEWHPTHKVPVGENRTPLSTYIGVMVRERVGINYRKWSDVPKELKNEVQGLDGGQFGGSNGQGLGTGAQFEGLGNAPFDSFTGLLCGNGGEGSSGAVLSGFNGGLGGSCGISSQHSGQNGGFDCHEFRGTKSSNFSGLDKGDVHLNVHSEPLHEVIKPYHVAWPEQSHPHHDQLREKIFDIVPHKDHEPNVNNYIFPKHDQGQVSHVFASDSEYPPKFQMVNTGQKLGCLNPLIRGIVGSWRTNDNRAGFAFVVGVGDESLGP</sequence>
<feature type="region of interest" description="Disordered" evidence="1">
    <location>
        <begin position="1"/>
        <end position="37"/>
    </location>
</feature>
<dbReference type="AlphaFoldDB" id="A0A0J8B788"/>
<name>A0A0J8B788_BETVV</name>
<reference evidence="2 3" key="1">
    <citation type="journal article" date="2014" name="Nature">
        <title>The genome of the recently domesticated crop plant sugar beet (Beta vulgaris).</title>
        <authorList>
            <person name="Dohm J.C."/>
            <person name="Minoche A.E."/>
            <person name="Holtgrawe D."/>
            <person name="Capella-Gutierrez S."/>
            <person name="Zakrzewski F."/>
            <person name="Tafer H."/>
            <person name="Rupp O."/>
            <person name="Sorensen T.R."/>
            <person name="Stracke R."/>
            <person name="Reinhardt R."/>
            <person name="Goesmann A."/>
            <person name="Kraft T."/>
            <person name="Schulz B."/>
            <person name="Stadler P.F."/>
            <person name="Schmidt T."/>
            <person name="Gabaldon T."/>
            <person name="Lehrach H."/>
            <person name="Weisshaar B."/>
            <person name="Himmelbauer H."/>
        </authorList>
    </citation>
    <scope>NUCLEOTIDE SEQUENCE [LARGE SCALE GENOMIC DNA]</scope>
    <source>
        <tissue evidence="2">Taproot</tissue>
    </source>
</reference>
<dbReference type="OrthoDB" id="1429008at2759"/>
<feature type="compositionally biased region" description="Basic and acidic residues" evidence="1">
    <location>
        <begin position="25"/>
        <end position="37"/>
    </location>
</feature>
<dbReference type="EMBL" id="KQ090432">
    <property type="protein sequence ID" value="KMS95833.1"/>
    <property type="molecule type" value="Genomic_DNA"/>
</dbReference>
<organism evidence="2 3">
    <name type="scientific">Beta vulgaris subsp. vulgaris</name>
    <name type="common">Beet</name>
    <dbReference type="NCBI Taxonomy" id="3555"/>
    <lineage>
        <taxon>Eukaryota</taxon>
        <taxon>Viridiplantae</taxon>
        <taxon>Streptophyta</taxon>
        <taxon>Embryophyta</taxon>
        <taxon>Tracheophyta</taxon>
        <taxon>Spermatophyta</taxon>
        <taxon>Magnoliopsida</taxon>
        <taxon>eudicotyledons</taxon>
        <taxon>Gunneridae</taxon>
        <taxon>Pentapetalae</taxon>
        <taxon>Caryophyllales</taxon>
        <taxon>Chenopodiaceae</taxon>
        <taxon>Betoideae</taxon>
        <taxon>Beta</taxon>
    </lineage>
</organism>
<proteinExistence type="predicted"/>
<dbReference type="Gramene" id="KMS95833">
    <property type="protein sequence ID" value="KMS95833"/>
    <property type="gene ID" value="BVRB_004570"/>
</dbReference>
<dbReference type="Proteomes" id="UP000035740">
    <property type="component" value="Unassembled WGS sequence"/>
</dbReference>